<dbReference type="EMBL" id="AMZH03009856">
    <property type="protein sequence ID" value="RRT55930.1"/>
    <property type="molecule type" value="Genomic_DNA"/>
</dbReference>
<evidence type="ECO:0000313" key="3">
    <source>
        <dbReference type="Proteomes" id="UP000287651"/>
    </source>
</evidence>
<accession>A0A426YW09</accession>
<proteinExistence type="predicted"/>
<gene>
    <name evidence="2" type="ORF">B296_00023207</name>
</gene>
<sequence length="78" mass="8616">MRRDQPAGCVRRDKTPVVARYSRTTSARWCRNYQKGEKAFESIRTLVDGVVGMEVEDAVAGSGTKKTTARVGNRSPAK</sequence>
<dbReference type="Proteomes" id="UP000287651">
    <property type="component" value="Unassembled WGS sequence"/>
</dbReference>
<protein>
    <submittedName>
        <fullName evidence="2">Uncharacterized protein</fullName>
    </submittedName>
</protein>
<evidence type="ECO:0000313" key="2">
    <source>
        <dbReference type="EMBL" id="RRT55930.1"/>
    </source>
</evidence>
<organism evidence="2 3">
    <name type="scientific">Ensete ventricosum</name>
    <name type="common">Abyssinian banana</name>
    <name type="synonym">Musa ensete</name>
    <dbReference type="NCBI Taxonomy" id="4639"/>
    <lineage>
        <taxon>Eukaryota</taxon>
        <taxon>Viridiplantae</taxon>
        <taxon>Streptophyta</taxon>
        <taxon>Embryophyta</taxon>
        <taxon>Tracheophyta</taxon>
        <taxon>Spermatophyta</taxon>
        <taxon>Magnoliopsida</taxon>
        <taxon>Liliopsida</taxon>
        <taxon>Zingiberales</taxon>
        <taxon>Musaceae</taxon>
        <taxon>Ensete</taxon>
    </lineage>
</organism>
<comment type="caution">
    <text evidence="2">The sequence shown here is derived from an EMBL/GenBank/DDBJ whole genome shotgun (WGS) entry which is preliminary data.</text>
</comment>
<name>A0A426YW09_ENSVE</name>
<dbReference type="AlphaFoldDB" id="A0A426YW09"/>
<evidence type="ECO:0000256" key="1">
    <source>
        <dbReference type="SAM" id="MobiDB-lite"/>
    </source>
</evidence>
<feature type="region of interest" description="Disordered" evidence="1">
    <location>
        <begin position="59"/>
        <end position="78"/>
    </location>
</feature>
<reference evidence="2 3" key="1">
    <citation type="journal article" date="2014" name="Agronomy (Basel)">
        <title>A Draft Genome Sequence for Ensete ventricosum, the Drought-Tolerant Tree Against Hunger.</title>
        <authorList>
            <person name="Harrison J."/>
            <person name="Moore K.A."/>
            <person name="Paszkiewicz K."/>
            <person name="Jones T."/>
            <person name="Grant M."/>
            <person name="Ambacheew D."/>
            <person name="Muzemil S."/>
            <person name="Studholme D.J."/>
        </authorList>
    </citation>
    <scope>NUCLEOTIDE SEQUENCE [LARGE SCALE GENOMIC DNA]</scope>
</reference>